<dbReference type="EMBL" id="JAFCJH010000018">
    <property type="protein sequence ID" value="MBR0797397.1"/>
    <property type="molecule type" value="Genomic_DNA"/>
</dbReference>
<gene>
    <name evidence="2" type="ORF">JQ615_18580</name>
</gene>
<feature type="compositionally biased region" description="Basic and acidic residues" evidence="1">
    <location>
        <begin position="25"/>
        <end position="47"/>
    </location>
</feature>
<dbReference type="Proteomes" id="UP001315278">
    <property type="component" value="Unassembled WGS sequence"/>
</dbReference>
<protein>
    <submittedName>
        <fullName evidence="2">Uncharacterized protein</fullName>
    </submittedName>
</protein>
<evidence type="ECO:0000256" key="1">
    <source>
        <dbReference type="SAM" id="MobiDB-lite"/>
    </source>
</evidence>
<proteinExistence type="predicted"/>
<evidence type="ECO:0000313" key="3">
    <source>
        <dbReference type="Proteomes" id="UP001315278"/>
    </source>
</evidence>
<feature type="region of interest" description="Disordered" evidence="1">
    <location>
        <begin position="1"/>
        <end position="47"/>
    </location>
</feature>
<dbReference type="RefSeq" id="WP_212399424.1">
    <property type="nucleotide sequence ID" value="NZ_JAFCJH010000018.1"/>
</dbReference>
<comment type="caution">
    <text evidence="2">The sequence shown here is derived from an EMBL/GenBank/DDBJ whole genome shotgun (WGS) entry which is preliminary data.</text>
</comment>
<name>A0ABS5FKV0_9BRAD</name>
<sequence length="73" mass="8795">MGHARLAQTARRFDLSQGARRARLKYPEMKEREPVEPDDETTRPTRLEEARRIIEEYANSLREIIKKLRERMQ</sequence>
<organism evidence="2 3">
    <name type="scientific">Bradyrhizobium jicamae</name>
    <dbReference type="NCBI Taxonomy" id="280332"/>
    <lineage>
        <taxon>Bacteria</taxon>
        <taxon>Pseudomonadati</taxon>
        <taxon>Pseudomonadota</taxon>
        <taxon>Alphaproteobacteria</taxon>
        <taxon>Hyphomicrobiales</taxon>
        <taxon>Nitrobacteraceae</taxon>
        <taxon>Bradyrhizobium</taxon>
    </lineage>
</organism>
<evidence type="ECO:0000313" key="2">
    <source>
        <dbReference type="EMBL" id="MBR0797397.1"/>
    </source>
</evidence>
<keyword evidence="3" id="KW-1185">Reference proteome</keyword>
<reference evidence="3" key="1">
    <citation type="journal article" date="2021" name="ISME J.">
        <title>Evolutionary origin and ecological implication of a unique nif island in free-living Bradyrhizobium lineages.</title>
        <authorList>
            <person name="Tao J."/>
        </authorList>
    </citation>
    <scope>NUCLEOTIDE SEQUENCE [LARGE SCALE GENOMIC DNA]</scope>
    <source>
        <strain evidence="3">SZCCT0434</strain>
    </source>
</reference>
<accession>A0ABS5FKV0</accession>